<proteinExistence type="predicted"/>
<evidence type="ECO:0000313" key="3">
    <source>
        <dbReference type="Proteomes" id="UP001232148"/>
    </source>
</evidence>
<accession>A0AAD9H1N9</accession>
<evidence type="ECO:0000313" key="2">
    <source>
        <dbReference type="EMBL" id="KAK2020440.1"/>
    </source>
</evidence>
<keyword evidence="3" id="KW-1185">Reference proteome</keyword>
<dbReference type="EMBL" id="MU843253">
    <property type="protein sequence ID" value="KAK2020440.1"/>
    <property type="molecule type" value="Genomic_DNA"/>
</dbReference>
<dbReference type="AlphaFoldDB" id="A0AAD9H1N9"/>
<organism evidence="2 3">
    <name type="scientific">Colletotrichum zoysiae</name>
    <dbReference type="NCBI Taxonomy" id="1216348"/>
    <lineage>
        <taxon>Eukaryota</taxon>
        <taxon>Fungi</taxon>
        <taxon>Dikarya</taxon>
        <taxon>Ascomycota</taxon>
        <taxon>Pezizomycotina</taxon>
        <taxon>Sordariomycetes</taxon>
        <taxon>Hypocreomycetidae</taxon>
        <taxon>Glomerellales</taxon>
        <taxon>Glomerellaceae</taxon>
        <taxon>Colletotrichum</taxon>
        <taxon>Colletotrichum graminicola species complex</taxon>
    </lineage>
</organism>
<reference evidence="2" key="1">
    <citation type="submission" date="2021-06" db="EMBL/GenBank/DDBJ databases">
        <title>Comparative genomics, transcriptomics and evolutionary studies reveal genomic signatures of adaptation to plant cell wall in hemibiotrophic fungi.</title>
        <authorList>
            <consortium name="DOE Joint Genome Institute"/>
            <person name="Baroncelli R."/>
            <person name="Diaz J.F."/>
            <person name="Benocci T."/>
            <person name="Peng M."/>
            <person name="Battaglia E."/>
            <person name="Haridas S."/>
            <person name="Andreopoulos W."/>
            <person name="Labutti K."/>
            <person name="Pangilinan J."/>
            <person name="Floch G.L."/>
            <person name="Makela M.R."/>
            <person name="Henrissat B."/>
            <person name="Grigoriev I.V."/>
            <person name="Crouch J.A."/>
            <person name="De Vries R.P."/>
            <person name="Sukno S.A."/>
            <person name="Thon M.R."/>
        </authorList>
    </citation>
    <scope>NUCLEOTIDE SEQUENCE</scope>
    <source>
        <strain evidence="2">MAFF235873</strain>
    </source>
</reference>
<name>A0AAD9H1N9_9PEZI</name>
<sequence length="115" mass="12454">MESCPVGGLGWGRGKRARARSENNGPPPPERPGPPARRFLPPFPIARPSPPPGVCHYMPRSIAPPVDVHRTIQSTSMFCPHGDGLKDRFWTCLPAVDPNPPPPPLPCLVCRGARP</sequence>
<dbReference type="Proteomes" id="UP001232148">
    <property type="component" value="Unassembled WGS sequence"/>
</dbReference>
<evidence type="ECO:0000256" key="1">
    <source>
        <dbReference type="SAM" id="MobiDB-lite"/>
    </source>
</evidence>
<feature type="compositionally biased region" description="Pro residues" evidence="1">
    <location>
        <begin position="25"/>
        <end position="44"/>
    </location>
</feature>
<gene>
    <name evidence="2" type="ORF">LX32DRAFT_327307</name>
</gene>
<comment type="caution">
    <text evidence="2">The sequence shown here is derived from an EMBL/GenBank/DDBJ whole genome shotgun (WGS) entry which is preliminary data.</text>
</comment>
<feature type="region of interest" description="Disordered" evidence="1">
    <location>
        <begin position="1"/>
        <end position="44"/>
    </location>
</feature>
<protein>
    <submittedName>
        <fullName evidence="2">Uncharacterized protein</fullName>
    </submittedName>
</protein>